<evidence type="ECO:0000256" key="1">
    <source>
        <dbReference type="ARBA" id="ARBA00001971"/>
    </source>
</evidence>
<dbReference type="SUPFAM" id="SSF48264">
    <property type="entry name" value="Cytochrome P450"/>
    <property type="match status" value="1"/>
</dbReference>
<keyword evidence="2 5" id="KW-0349">Heme</keyword>
<dbReference type="InterPro" id="IPR050121">
    <property type="entry name" value="Cytochrome_P450_monoxygenase"/>
</dbReference>
<dbReference type="Proteomes" id="UP001175000">
    <property type="component" value="Unassembled WGS sequence"/>
</dbReference>
<accession>A0AA39WQ89</accession>
<evidence type="ECO:0000256" key="5">
    <source>
        <dbReference type="PIRSR" id="PIRSR602401-1"/>
    </source>
</evidence>
<name>A0AA39WQ89_9PEZI</name>
<reference evidence="7" key="1">
    <citation type="submission" date="2023-06" db="EMBL/GenBank/DDBJ databases">
        <title>Genome-scale phylogeny and comparative genomics of the fungal order Sordariales.</title>
        <authorList>
            <consortium name="Lawrence Berkeley National Laboratory"/>
            <person name="Hensen N."/>
            <person name="Bonometti L."/>
            <person name="Westerberg I."/>
            <person name="Brannstrom I.O."/>
            <person name="Guillou S."/>
            <person name="Cros-Aarteil S."/>
            <person name="Calhoun S."/>
            <person name="Haridas S."/>
            <person name="Kuo A."/>
            <person name="Mondo S."/>
            <person name="Pangilinan J."/>
            <person name="Riley R."/>
            <person name="Labutti K."/>
            <person name="Andreopoulos B."/>
            <person name="Lipzen A."/>
            <person name="Chen C."/>
            <person name="Yanf M."/>
            <person name="Daum C."/>
            <person name="Ng V."/>
            <person name="Clum A."/>
            <person name="Steindorff A."/>
            <person name="Ohm R."/>
            <person name="Martin F."/>
            <person name="Silar P."/>
            <person name="Natvig D."/>
            <person name="Lalanne C."/>
            <person name="Gautier V."/>
            <person name="Ament-Velasquez S.L."/>
            <person name="Kruys A."/>
            <person name="Hutchinson M.I."/>
            <person name="Powell A.J."/>
            <person name="Barry K."/>
            <person name="Miller A.N."/>
            <person name="Grigoriev I.V."/>
            <person name="Debuchy R."/>
            <person name="Gladieux P."/>
            <person name="Thoren M.H."/>
            <person name="Johannesson H."/>
        </authorList>
    </citation>
    <scope>NUCLEOTIDE SEQUENCE</scope>
    <source>
        <strain evidence="7">CBS 606.72</strain>
    </source>
</reference>
<dbReference type="GO" id="GO:0016705">
    <property type="term" value="F:oxidoreductase activity, acting on paired donors, with incorporation or reduction of molecular oxygen"/>
    <property type="evidence" value="ECO:0007669"/>
    <property type="project" value="InterPro"/>
</dbReference>
<proteinExistence type="inferred from homology"/>
<dbReference type="PANTHER" id="PTHR24305">
    <property type="entry name" value="CYTOCHROME P450"/>
    <property type="match status" value="1"/>
</dbReference>
<keyword evidence="3 5" id="KW-0479">Metal-binding</keyword>
<keyword evidence="8" id="KW-1185">Reference proteome</keyword>
<dbReference type="GO" id="GO:0004497">
    <property type="term" value="F:monooxygenase activity"/>
    <property type="evidence" value="ECO:0007669"/>
    <property type="project" value="UniProtKB-KW"/>
</dbReference>
<dbReference type="GO" id="GO:0005506">
    <property type="term" value="F:iron ion binding"/>
    <property type="evidence" value="ECO:0007669"/>
    <property type="project" value="InterPro"/>
</dbReference>
<gene>
    <name evidence="7" type="ORF">B0T14DRAFT_408084</name>
</gene>
<feature type="non-terminal residue" evidence="7">
    <location>
        <position position="485"/>
    </location>
</feature>
<dbReference type="InterPro" id="IPR001128">
    <property type="entry name" value="Cyt_P450"/>
</dbReference>
<dbReference type="CDD" id="cd11062">
    <property type="entry name" value="CYP58-like"/>
    <property type="match status" value="1"/>
</dbReference>
<dbReference type="Pfam" id="PF00067">
    <property type="entry name" value="p450"/>
    <property type="match status" value="1"/>
</dbReference>
<dbReference type="PROSITE" id="PS00086">
    <property type="entry name" value="CYTOCHROME_P450"/>
    <property type="match status" value="1"/>
</dbReference>
<evidence type="ECO:0000256" key="4">
    <source>
        <dbReference type="ARBA" id="ARBA00023004"/>
    </source>
</evidence>
<feature type="non-terminal residue" evidence="7">
    <location>
        <position position="1"/>
    </location>
</feature>
<dbReference type="InterPro" id="IPR036396">
    <property type="entry name" value="Cyt_P450_sf"/>
</dbReference>
<dbReference type="PRINTS" id="PR00385">
    <property type="entry name" value="P450"/>
</dbReference>
<keyword evidence="6" id="KW-0560">Oxidoreductase</keyword>
<dbReference type="Gene3D" id="1.10.630.10">
    <property type="entry name" value="Cytochrome P450"/>
    <property type="match status" value="1"/>
</dbReference>
<keyword evidence="6" id="KW-0503">Monooxygenase</keyword>
<comment type="caution">
    <text evidence="7">The sequence shown here is derived from an EMBL/GenBank/DDBJ whole genome shotgun (WGS) entry which is preliminary data.</text>
</comment>
<dbReference type="InterPro" id="IPR002401">
    <property type="entry name" value="Cyt_P450_E_grp-I"/>
</dbReference>
<dbReference type="PANTHER" id="PTHR24305:SF152">
    <property type="entry name" value="P450, PUTATIVE (EUROFUNG)-RELATED"/>
    <property type="match status" value="1"/>
</dbReference>
<protein>
    <submittedName>
        <fullName evidence="7">Cytochrome P450</fullName>
    </submittedName>
</protein>
<dbReference type="GO" id="GO:0020037">
    <property type="term" value="F:heme binding"/>
    <property type="evidence" value="ECO:0007669"/>
    <property type="project" value="InterPro"/>
</dbReference>
<keyword evidence="4 5" id="KW-0408">Iron</keyword>
<sequence length="485" mass="54934">RRYWHPLSHVPGPFVWSISHLPIWHQYVVKGGRLLHALPKLHDRYGPVVRISPNEVHLSDTTLYDTIYSVGTRFLKDPSFYTPMEGPVATPILLTVLSPDEHRWRRKMITPFFSRQSVLAVEAMVWDKANKFCDVMQSELDDASKTRPFDAYKALRAVAIDVITEYAYARCWHMLDRPADGYGIWYPEAIRSVQTMFPWLQTLPFLTPLFGALPDGAKIALFPPYKRWNDSLQAVRLAVDQVGAELARGSHPPRRTIIHHLMEPQEKGLRLDDAAVFADAVNVTGAGTETTGATQERAMYEVLRHPDVHASLVKELREAFPNPADMRWTLLEQLPVLNGVIKEALRLNPGVPGRLPRVVPPGGATFNGVYLPGGTIVSMSAWDMHNDPSVFPSPSAFDPYRWIQGTTTTAQQIRQREKYLVAFSRGSRGCVGQNLAMCELYCTIAAIFRRFDDLSLRVSSDFGPEDMEMTELVLGYHPNKRRFRV</sequence>
<dbReference type="EMBL" id="JAULSU010000004">
    <property type="protein sequence ID" value="KAK0619599.1"/>
    <property type="molecule type" value="Genomic_DNA"/>
</dbReference>
<comment type="similarity">
    <text evidence="6">Belongs to the cytochrome P450 family.</text>
</comment>
<evidence type="ECO:0000256" key="3">
    <source>
        <dbReference type="ARBA" id="ARBA00022723"/>
    </source>
</evidence>
<dbReference type="InterPro" id="IPR017972">
    <property type="entry name" value="Cyt_P450_CS"/>
</dbReference>
<evidence type="ECO:0000256" key="6">
    <source>
        <dbReference type="RuleBase" id="RU000461"/>
    </source>
</evidence>
<evidence type="ECO:0000313" key="7">
    <source>
        <dbReference type="EMBL" id="KAK0619599.1"/>
    </source>
</evidence>
<evidence type="ECO:0000313" key="8">
    <source>
        <dbReference type="Proteomes" id="UP001175000"/>
    </source>
</evidence>
<feature type="binding site" description="axial binding residue" evidence="5">
    <location>
        <position position="430"/>
    </location>
    <ligand>
        <name>heme</name>
        <dbReference type="ChEBI" id="CHEBI:30413"/>
    </ligand>
    <ligandPart>
        <name>Fe</name>
        <dbReference type="ChEBI" id="CHEBI:18248"/>
    </ligandPart>
</feature>
<comment type="cofactor">
    <cofactor evidence="1 5">
        <name>heme</name>
        <dbReference type="ChEBI" id="CHEBI:30413"/>
    </cofactor>
</comment>
<evidence type="ECO:0000256" key="2">
    <source>
        <dbReference type="ARBA" id="ARBA00022617"/>
    </source>
</evidence>
<dbReference type="AlphaFoldDB" id="A0AA39WQ89"/>
<organism evidence="7 8">
    <name type="scientific">Immersiella caudata</name>
    <dbReference type="NCBI Taxonomy" id="314043"/>
    <lineage>
        <taxon>Eukaryota</taxon>
        <taxon>Fungi</taxon>
        <taxon>Dikarya</taxon>
        <taxon>Ascomycota</taxon>
        <taxon>Pezizomycotina</taxon>
        <taxon>Sordariomycetes</taxon>
        <taxon>Sordariomycetidae</taxon>
        <taxon>Sordariales</taxon>
        <taxon>Lasiosphaeriaceae</taxon>
        <taxon>Immersiella</taxon>
    </lineage>
</organism>
<dbReference type="PRINTS" id="PR00463">
    <property type="entry name" value="EP450I"/>
</dbReference>